<comment type="caution">
    <text evidence="2">The sequence shown here is derived from an EMBL/GenBank/DDBJ whole genome shotgun (WGS) entry which is preliminary data.</text>
</comment>
<dbReference type="GO" id="GO:0008289">
    <property type="term" value="F:lipid binding"/>
    <property type="evidence" value="ECO:0007669"/>
    <property type="project" value="UniProtKB-KW"/>
</dbReference>
<accession>A0AAX1QPM7</accession>
<dbReference type="EMBL" id="PRLA01000001">
    <property type="protein sequence ID" value="RAW52662.1"/>
    <property type="molecule type" value="Genomic_DNA"/>
</dbReference>
<dbReference type="InterPro" id="IPR043168">
    <property type="entry name" value="DegV_C"/>
</dbReference>
<dbReference type="Pfam" id="PF02645">
    <property type="entry name" value="DegV"/>
    <property type="match status" value="1"/>
</dbReference>
<name>A0AAX1QPM7_9FIRM</name>
<evidence type="ECO:0000313" key="3">
    <source>
        <dbReference type="Proteomes" id="UP000250997"/>
    </source>
</evidence>
<keyword evidence="1" id="KW-0446">Lipid-binding</keyword>
<dbReference type="Proteomes" id="UP000250997">
    <property type="component" value="Unassembled WGS sequence"/>
</dbReference>
<dbReference type="NCBIfam" id="TIGR00762">
    <property type="entry name" value="DegV"/>
    <property type="match status" value="1"/>
</dbReference>
<dbReference type="AlphaFoldDB" id="A0AAX1QPM7"/>
<reference evidence="2 3" key="1">
    <citation type="submission" date="2018-02" db="EMBL/GenBank/DDBJ databases">
        <title>Complete genome sequencing of Faecalibacterium prausnitzii strains isolated from the human gut.</title>
        <authorList>
            <person name="Fitzgerald B.C."/>
            <person name="Shkoporov A.N."/>
            <person name="Ross P.R."/>
            <person name="Hill C."/>
        </authorList>
    </citation>
    <scope>NUCLEOTIDE SEQUENCE [LARGE SCALE GENOMIC DNA]</scope>
    <source>
        <strain evidence="2 3">APC942/18-1</strain>
    </source>
</reference>
<dbReference type="PROSITE" id="PS51482">
    <property type="entry name" value="DEGV"/>
    <property type="match status" value="1"/>
</dbReference>
<evidence type="ECO:0000256" key="1">
    <source>
        <dbReference type="ARBA" id="ARBA00023121"/>
    </source>
</evidence>
<dbReference type="Gene3D" id="3.40.50.10170">
    <property type="match status" value="1"/>
</dbReference>
<protein>
    <submittedName>
        <fullName evidence="2">DegV family protein</fullName>
    </submittedName>
</protein>
<dbReference type="SUPFAM" id="SSF82549">
    <property type="entry name" value="DAK1/DegV-like"/>
    <property type="match status" value="1"/>
</dbReference>
<evidence type="ECO:0000313" key="2">
    <source>
        <dbReference type="EMBL" id="RAW52662.1"/>
    </source>
</evidence>
<dbReference type="PANTHER" id="PTHR33434:SF2">
    <property type="entry name" value="FATTY ACID-BINDING PROTEIN TM_1468"/>
    <property type="match status" value="1"/>
</dbReference>
<dbReference type="InterPro" id="IPR050270">
    <property type="entry name" value="DegV_domain_contain"/>
</dbReference>
<proteinExistence type="predicted"/>
<organism evidence="2 3">
    <name type="scientific">Faecalibacterium prausnitzii</name>
    <dbReference type="NCBI Taxonomy" id="853"/>
    <lineage>
        <taxon>Bacteria</taxon>
        <taxon>Bacillati</taxon>
        <taxon>Bacillota</taxon>
        <taxon>Clostridia</taxon>
        <taxon>Eubacteriales</taxon>
        <taxon>Oscillospiraceae</taxon>
        <taxon>Faecalibacterium</taxon>
    </lineage>
</organism>
<dbReference type="PANTHER" id="PTHR33434">
    <property type="entry name" value="DEGV DOMAIN-CONTAINING PROTEIN DR_1986-RELATED"/>
    <property type="match status" value="1"/>
</dbReference>
<sequence>MEMRNTMSKIAILTDSSCDIPQELAEKYGIDIMGFHILLDDEDIVEREKYTPEEFYDKMRAAKGIPSTAAITPIQFCEKYCQYVDEGYTDVIHVPINRSGSSTYNNAVMAQGMLREERPEHHLNIHLLDPHTYSMVFGWYLCEMARKLQNGAELRHVISEFETQMNKMEVILGPYSLKQMKKSGRISAAAAVMGELMGIRPIITLIDGKTRVESKVRGDDKVIPAMIDLCKKRTEGVEDFDYMIGHTSIPQAAELEKACRKAFGKAPLVTFNLGGVVSANTGPDTLALVYVGKPRD</sequence>
<dbReference type="InterPro" id="IPR003797">
    <property type="entry name" value="DegV"/>
</dbReference>
<gene>
    <name evidence="2" type="ORF">C4N27_00495</name>
</gene>
<dbReference type="Gene3D" id="3.30.1180.10">
    <property type="match status" value="1"/>
</dbReference>
<dbReference type="RefSeq" id="WP_158396901.1">
    <property type="nucleotide sequence ID" value="NZ_CP026548.1"/>
</dbReference>